<protein>
    <submittedName>
        <fullName evidence="1">Uncharacterized protein</fullName>
    </submittedName>
</protein>
<keyword evidence="2" id="KW-1185">Reference proteome</keyword>
<name>A0ABQ9IMZ0_9NEOP</name>
<organism evidence="1 2">
    <name type="scientific">Dryococelus australis</name>
    <dbReference type="NCBI Taxonomy" id="614101"/>
    <lineage>
        <taxon>Eukaryota</taxon>
        <taxon>Metazoa</taxon>
        <taxon>Ecdysozoa</taxon>
        <taxon>Arthropoda</taxon>
        <taxon>Hexapoda</taxon>
        <taxon>Insecta</taxon>
        <taxon>Pterygota</taxon>
        <taxon>Neoptera</taxon>
        <taxon>Polyneoptera</taxon>
        <taxon>Phasmatodea</taxon>
        <taxon>Verophasmatodea</taxon>
        <taxon>Anareolatae</taxon>
        <taxon>Phasmatidae</taxon>
        <taxon>Eurycanthinae</taxon>
        <taxon>Dryococelus</taxon>
    </lineage>
</organism>
<proteinExistence type="predicted"/>
<reference evidence="1 2" key="1">
    <citation type="submission" date="2023-02" db="EMBL/GenBank/DDBJ databases">
        <title>LHISI_Scaffold_Assembly.</title>
        <authorList>
            <person name="Stuart O.P."/>
            <person name="Cleave R."/>
            <person name="Magrath M.J.L."/>
            <person name="Mikheyev A.S."/>
        </authorList>
    </citation>
    <scope>NUCLEOTIDE SEQUENCE [LARGE SCALE GENOMIC DNA]</scope>
    <source>
        <strain evidence="1">Daus_M_001</strain>
        <tissue evidence="1">Leg muscle</tissue>
    </source>
</reference>
<dbReference type="EMBL" id="JARBHB010000001">
    <property type="protein sequence ID" value="KAJ8898022.1"/>
    <property type="molecule type" value="Genomic_DNA"/>
</dbReference>
<dbReference type="Proteomes" id="UP001159363">
    <property type="component" value="Chromosome 1"/>
</dbReference>
<gene>
    <name evidence="1" type="ORF">PR048_003382</name>
</gene>
<sequence>MREVSLYSLHKIDHYATATDLAMVHHIEQCPFCTGSHVNCPPTDKDETPLPTSESDLLEINHNLAIRASSFNIGLVKRSYYKACLGWLNSSFLCRFSILDQTTIVSSIPIANLSVVVQEDILKPGIDISDVILGPLIVVLSTGAVGADTLFGWTLMGTEKKSPVVCCITNLDTTLLMATVTDGDVAVIQLRRTGALRHLLPWNTSKELANYLYDLVFDLPTNYELAKRQLIKVTNKMCHTAGLFEDYDSVIQECLRLNIIEESEEDIMVVKETNGTTKVSPVFYALAKIGRYPSLNDCLEQGQNLI</sequence>
<evidence type="ECO:0000313" key="2">
    <source>
        <dbReference type="Proteomes" id="UP001159363"/>
    </source>
</evidence>
<accession>A0ABQ9IMZ0</accession>
<comment type="caution">
    <text evidence="1">The sequence shown here is derived from an EMBL/GenBank/DDBJ whole genome shotgun (WGS) entry which is preliminary data.</text>
</comment>
<evidence type="ECO:0000313" key="1">
    <source>
        <dbReference type="EMBL" id="KAJ8898022.1"/>
    </source>
</evidence>